<accession>A0ABT9Y667</accession>
<evidence type="ECO:0000313" key="2">
    <source>
        <dbReference type="EMBL" id="MDQ0203328.1"/>
    </source>
</evidence>
<sequence length="229" mass="26023">MRRYILLVLCISFLLDSRAALAALPSAAIDSEPVVNAETVKNQDVGQTAAEDNKGSAAKKDKDENIFKKMNKADEADKKRFVLIAKDSRFFYYLDRKSARWIFEPNSSRKIMDVWIQLVDANKASAPADKYSNISADQSYLLDHYYIRPQLRQMQFLCELEVVGQPSNNVTQNVYSVKNWEDIIPGSIEETIFNAVVNTKESLVKIDTQSNSMDIQARDFLDRVLNIGL</sequence>
<feature type="signal peptide" evidence="1">
    <location>
        <begin position="1"/>
        <end position="22"/>
    </location>
</feature>
<dbReference type="EMBL" id="JAUSUE010000005">
    <property type="protein sequence ID" value="MDQ0203328.1"/>
    <property type="molecule type" value="Genomic_DNA"/>
</dbReference>
<evidence type="ECO:0000256" key="1">
    <source>
        <dbReference type="SAM" id="SignalP"/>
    </source>
</evidence>
<feature type="chain" id="PRO_5046038466" description="Outer membrane lipoprotein-sorting protein" evidence="1">
    <location>
        <begin position="23"/>
        <end position="229"/>
    </location>
</feature>
<proteinExistence type="predicted"/>
<dbReference type="Proteomes" id="UP001239167">
    <property type="component" value="Unassembled WGS sequence"/>
</dbReference>
<name>A0ABT9Y667_9FIRM</name>
<gene>
    <name evidence="2" type="ORF">J2S01_001044</name>
</gene>
<keyword evidence="3" id="KW-1185">Reference proteome</keyword>
<protein>
    <recommendedName>
        <fullName evidence="4">Outer membrane lipoprotein-sorting protein</fullName>
    </recommendedName>
</protein>
<organism evidence="2 3">
    <name type="scientific">Pectinatus haikarae</name>
    <dbReference type="NCBI Taxonomy" id="349096"/>
    <lineage>
        <taxon>Bacteria</taxon>
        <taxon>Bacillati</taxon>
        <taxon>Bacillota</taxon>
        <taxon>Negativicutes</taxon>
        <taxon>Selenomonadales</taxon>
        <taxon>Selenomonadaceae</taxon>
        <taxon>Pectinatus</taxon>
    </lineage>
</organism>
<evidence type="ECO:0008006" key="4">
    <source>
        <dbReference type="Google" id="ProtNLM"/>
    </source>
</evidence>
<reference evidence="2 3" key="1">
    <citation type="submission" date="2023-07" db="EMBL/GenBank/DDBJ databases">
        <title>Genomic Encyclopedia of Type Strains, Phase IV (KMG-IV): sequencing the most valuable type-strain genomes for metagenomic binning, comparative biology and taxonomic classification.</title>
        <authorList>
            <person name="Goeker M."/>
        </authorList>
    </citation>
    <scope>NUCLEOTIDE SEQUENCE [LARGE SCALE GENOMIC DNA]</scope>
    <source>
        <strain evidence="2 3">DSM 16980</strain>
    </source>
</reference>
<comment type="caution">
    <text evidence="2">The sequence shown here is derived from an EMBL/GenBank/DDBJ whole genome shotgun (WGS) entry which is preliminary data.</text>
</comment>
<keyword evidence="1" id="KW-0732">Signal</keyword>
<dbReference type="RefSeq" id="WP_196604156.1">
    <property type="nucleotide sequence ID" value="NZ_CP116940.1"/>
</dbReference>
<evidence type="ECO:0000313" key="3">
    <source>
        <dbReference type="Proteomes" id="UP001239167"/>
    </source>
</evidence>